<dbReference type="PANTHER" id="PTHR33112:SF1">
    <property type="entry name" value="HETEROKARYON INCOMPATIBILITY DOMAIN-CONTAINING PROTEIN"/>
    <property type="match status" value="1"/>
</dbReference>
<evidence type="ECO:0000259" key="2">
    <source>
        <dbReference type="Pfam" id="PF06985"/>
    </source>
</evidence>
<name>A0A8H5W928_9HYPO</name>
<dbReference type="RefSeq" id="XP_037212098.1">
    <property type="nucleotide sequence ID" value="XM_037354782.1"/>
</dbReference>
<dbReference type="InterPro" id="IPR010730">
    <property type="entry name" value="HET"/>
</dbReference>
<dbReference type="EMBL" id="JAAQRI010000019">
    <property type="protein sequence ID" value="KAF5649835.1"/>
    <property type="molecule type" value="Genomic_DNA"/>
</dbReference>
<protein>
    <submittedName>
        <fullName evidence="3">Heterokaryon incompatibility domain protein</fullName>
    </submittedName>
</protein>
<dbReference type="Pfam" id="PF06985">
    <property type="entry name" value="HET"/>
    <property type="match status" value="1"/>
</dbReference>
<evidence type="ECO:0000313" key="4">
    <source>
        <dbReference type="Proteomes" id="UP000530670"/>
    </source>
</evidence>
<dbReference type="Proteomes" id="UP000530670">
    <property type="component" value="Unassembled WGS sequence"/>
</dbReference>
<evidence type="ECO:0000256" key="1">
    <source>
        <dbReference type="SAM" id="MobiDB-lite"/>
    </source>
</evidence>
<organism evidence="3 4">
    <name type="scientific">Fusarium tjaetaba</name>
    <dbReference type="NCBI Taxonomy" id="1567544"/>
    <lineage>
        <taxon>Eukaryota</taxon>
        <taxon>Fungi</taxon>
        <taxon>Dikarya</taxon>
        <taxon>Ascomycota</taxon>
        <taxon>Pezizomycotina</taxon>
        <taxon>Sordariomycetes</taxon>
        <taxon>Hypocreomycetidae</taxon>
        <taxon>Hypocreales</taxon>
        <taxon>Nectriaceae</taxon>
        <taxon>Fusarium</taxon>
        <taxon>Fusarium fujikuroi species complex</taxon>
    </lineage>
</organism>
<dbReference type="PANTHER" id="PTHR33112">
    <property type="entry name" value="DOMAIN PROTEIN, PUTATIVE-RELATED"/>
    <property type="match status" value="1"/>
</dbReference>
<dbReference type="OrthoDB" id="5428863at2759"/>
<feature type="domain" description="Heterokaryon incompatibility" evidence="2">
    <location>
        <begin position="198"/>
        <end position="355"/>
    </location>
</feature>
<proteinExistence type="predicted"/>
<gene>
    <name evidence="3" type="ORF">FTJAE_801</name>
</gene>
<accession>A0A8H5W928</accession>
<reference evidence="3 4" key="1">
    <citation type="submission" date="2020-05" db="EMBL/GenBank/DDBJ databases">
        <title>Identification and distribution of gene clusters putatively required for synthesis of sphingolipid metabolism inhibitors in phylogenetically diverse species of the filamentous fungus Fusarium.</title>
        <authorList>
            <person name="Kim H.-S."/>
            <person name="Busman M."/>
            <person name="Brown D.W."/>
            <person name="Divon H."/>
            <person name="Uhlig S."/>
            <person name="Proctor R.H."/>
        </authorList>
    </citation>
    <scope>NUCLEOTIDE SEQUENCE [LARGE SCALE GENOMIC DNA]</scope>
    <source>
        <strain evidence="3 4">NRRL 66243</strain>
    </source>
</reference>
<sequence>MPPKALTCEADTSAANLCQRRSGIDFSDFSETIPKRLFPERKQMVWQDDSPSSILSLDGVPNDIWATMCQAFKAADPRICHGAVWESVKVRLLGPFSSLITRTVGSVAKSSVLLAIDSDSCREYDLPTFLSVQSDSTQPIKLLDPQHVDLDTVNGWLSTCLNGHEPLCGRGSYDQIRGLRVIDVGTKKLKVAERDTRYVALSYVWGQPTQNPPALTTPEPPTKMGTNKSTQEQEDPNALPNDLPCTILDAMTITASLGFQYLWIDRYCIPQEESDSENRDEQIRQMDKVYRNAEVTIIAAPGEGPEYGLPGMGSTARVPQAYARIGNNTLISTLDWPTRIVLRSKWASRGWTYQEAICSRRRLIFTDQQVFFECQQMSCRENVDYMWPLREYNIFNVDHKVGMEAKWHHIRNYTYRQLTYDSDALNASLGLIRLQTEPGLPFFHFWGIPMTLQPQDADEHSSTSDSQRLQRSFLQSLLWTLCSPWRPARRRQDFPTWSWTAWAHEIKFESFINRKGFEQLGVTASIGYQDGSFKDFDYAYRHNFKPGKVGNLSKTLRLRGRVLKLMTKILRPRSWFAEERELFVWPMDQHEEYGDVHMTAPAEFIPQVDEAKMALWQKEPLQLFGILSGWIRSPNGDTDVFVLLLSKVGTNKYERVGHAILRKGTASGMHCLNVVTDKAGDVESKERIFRTERWLTDSIICDIDLI</sequence>
<dbReference type="AlphaFoldDB" id="A0A8H5W928"/>
<feature type="region of interest" description="Disordered" evidence="1">
    <location>
        <begin position="209"/>
        <end position="238"/>
    </location>
</feature>
<evidence type="ECO:0000313" key="3">
    <source>
        <dbReference type="EMBL" id="KAF5649835.1"/>
    </source>
</evidence>
<keyword evidence="4" id="KW-1185">Reference proteome</keyword>
<comment type="caution">
    <text evidence="3">The sequence shown here is derived from an EMBL/GenBank/DDBJ whole genome shotgun (WGS) entry which is preliminary data.</text>
</comment>
<dbReference type="GeneID" id="59307052"/>